<keyword evidence="2 7" id="KW-0489">Methyltransferase</keyword>
<dbReference type="GO" id="GO:0032259">
    <property type="term" value="P:methylation"/>
    <property type="evidence" value="ECO:0007669"/>
    <property type="project" value="UniProtKB-KW"/>
</dbReference>
<dbReference type="REBASE" id="662995">
    <property type="entry name" value="M.Fco642ORF1339P"/>
</dbReference>
<proteinExistence type="inferred from homology"/>
<evidence type="ECO:0000313" key="8">
    <source>
        <dbReference type="EMBL" id="CAI2766324.1"/>
    </source>
</evidence>
<dbReference type="GO" id="GO:0009307">
    <property type="term" value="P:DNA restriction-modification system"/>
    <property type="evidence" value="ECO:0007669"/>
    <property type="project" value="UniProtKB-KW"/>
</dbReference>
<gene>
    <name evidence="8" type="ORF">TRV642_1339</name>
</gene>
<evidence type="ECO:0000256" key="4">
    <source>
        <dbReference type="ARBA" id="ARBA00022691"/>
    </source>
</evidence>
<dbReference type="InterPro" id="IPR001525">
    <property type="entry name" value="C5_MeTfrase"/>
</dbReference>
<accession>A0A9W4TE65</accession>
<sequence length="570" mass="64699">MKNKLTVVDFFCGAGGFSEGFRQQGFDIKHGYDHWKPAVDTYNHNFNLNCEVKNILDFKNSIEEIEAVPDTDIIIGSPPCVSFSSSNKSGNADKSLGVSLTETFLRIVAVKKHKPNSILKAWFMENVVNSKRYLQTSYTFKDLGLENWAKKHRISPLNIAIDLYDNTTIINSADYGSIQSRKRLISGEIIKKKKLIIPTPTHQKKDTGLNLPFYKSIGLIKKNFPSPFEKKSNKLIKDILYPIEIELNKITDHFYDTGVYESEWRFSRHWKTNHPFMGKMSFPENENNPSRTITATKIANSRESVIYKSEVSRKGDGEYRLPTVREAAIIMGFPITYQFIGSEGAKWRLVGNAVCASVSRAFAATVLNSLGIKQEKELVVNCIPNLKGVLNLNNYNQKIFDNPPIKKKDARCRWQAIKEGNLTVTLSNYNIEKNNKPDGRWKTSIQYGTGKGFPIQHIEDGYYKKLESIISKFKGGDNFLKIINNGFSEKIGDAKKLQVMFENQKSSGIFLEPTRLVEEVKNIIGKIVINDPEFVQIETTVFLKKTVPTKQLFALYAINKISTTANIKNI</sequence>
<dbReference type="Gene3D" id="3.90.120.10">
    <property type="entry name" value="DNA Methylase, subunit A, domain 2"/>
    <property type="match status" value="1"/>
</dbReference>
<dbReference type="PROSITE" id="PS51679">
    <property type="entry name" value="SAM_MT_C5"/>
    <property type="match status" value="1"/>
</dbReference>
<dbReference type="Pfam" id="PF00145">
    <property type="entry name" value="DNA_methylase"/>
    <property type="match status" value="1"/>
</dbReference>
<dbReference type="InterPro" id="IPR029063">
    <property type="entry name" value="SAM-dependent_MTases_sf"/>
</dbReference>
<comment type="catalytic activity">
    <reaction evidence="6">
        <text>a 2'-deoxycytidine in DNA + S-adenosyl-L-methionine = a 5-methyl-2'-deoxycytidine in DNA + S-adenosyl-L-homocysteine + H(+)</text>
        <dbReference type="Rhea" id="RHEA:13681"/>
        <dbReference type="Rhea" id="RHEA-COMP:11369"/>
        <dbReference type="Rhea" id="RHEA-COMP:11370"/>
        <dbReference type="ChEBI" id="CHEBI:15378"/>
        <dbReference type="ChEBI" id="CHEBI:57856"/>
        <dbReference type="ChEBI" id="CHEBI:59789"/>
        <dbReference type="ChEBI" id="CHEBI:85452"/>
        <dbReference type="ChEBI" id="CHEBI:85454"/>
        <dbReference type="EC" id="2.1.1.37"/>
    </reaction>
</comment>
<evidence type="ECO:0000256" key="3">
    <source>
        <dbReference type="ARBA" id="ARBA00022679"/>
    </source>
</evidence>
<dbReference type="EMBL" id="OX336425">
    <property type="protein sequence ID" value="CAI2766324.1"/>
    <property type="molecule type" value="Genomic_DNA"/>
</dbReference>
<keyword evidence="3 7" id="KW-0808">Transferase</keyword>
<dbReference type="GO" id="GO:0044027">
    <property type="term" value="P:negative regulation of gene expression via chromosomal CpG island methylation"/>
    <property type="evidence" value="ECO:0007669"/>
    <property type="project" value="TreeGrafter"/>
</dbReference>
<evidence type="ECO:0000256" key="6">
    <source>
        <dbReference type="ARBA" id="ARBA00047422"/>
    </source>
</evidence>
<dbReference type="SUPFAM" id="SSF53335">
    <property type="entry name" value="S-adenosyl-L-methionine-dependent methyltransferases"/>
    <property type="match status" value="1"/>
</dbReference>
<dbReference type="Proteomes" id="UP001152749">
    <property type="component" value="Chromosome"/>
</dbReference>
<dbReference type="PANTHER" id="PTHR10629:SF52">
    <property type="entry name" value="DNA (CYTOSINE-5)-METHYLTRANSFERASE 1"/>
    <property type="match status" value="1"/>
</dbReference>
<evidence type="ECO:0000256" key="7">
    <source>
        <dbReference type="PROSITE-ProRule" id="PRU01016"/>
    </source>
</evidence>
<dbReference type="GO" id="GO:0003677">
    <property type="term" value="F:DNA binding"/>
    <property type="evidence" value="ECO:0007669"/>
    <property type="project" value="TreeGrafter"/>
</dbReference>
<dbReference type="AlphaFoldDB" id="A0A9W4TE65"/>
<dbReference type="InterPro" id="IPR050390">
    <property type="entry name" value="C5-Methyltransferase"/>
</dbReference>
<evidence type="ECO:0000256" key="5">
    <source>
        <dbReference type="ARBA" id="ARBA00022747"/>
    </source>
</evidence>
<feature type="active site" evidence="7">
    <location>
        <position position="80"/>
    </location>
</feature>
<reference evidence="8" key="1">
    <citation type="submission" date="2022-09" db="EMBL/GenBank/DDBJ databases">
        <authorList>
            <person name="Duchaud E."/>
        </authorList>
    </citation>
    <scope>NUCLEOTIDE SEQUENCE</scope>
    <source>
        <strain evidence="8">TRV642</strain>
    </source>
</reference>
<name>A0A9W4TE65_9FLAO</name>
<comment type="similarity">
    <text evidence="7">Belongs to the class I-like SAM-binding methyltransferase superfamily. C5-methyltransferase family.</text>
</comment>
<dbReference type="KEGG" id="fcs:TRV642_1339"/>
<keyword evidence="5" id="KW-0680">Restriction system</keyword>
<keyword evidence="4 7" id="KW-0949">S-adenosyl-L-methionine</keyword>
<evidence type="ECO:0000313" key="9">
    <source>
        <dbReference type="Proteomes" id="UP001152749"/>
    </source>
</evidence>
<organism evidence="8 9">
    <name type="scientific">Flavobacterium collinsii</name>
    <dbReference type="NCBI Taxonomy" id="1114861"/>
    <lineage>
        <taxon>Bacteria</taxon>
        <taxon>Pseudomonadati</taxon>
        <taxon>Bacteroidota</taxon>
        <taxon>Flavobacteriia</taxon>
        <taxon>Flavobacteriales</taxon>
        <taxon>Flavobacteriaceae</taxon>
        <taxon>Flavobacterium</taxon>
    </lineage>
</organism>
<dbReference type="Gene3D" id="3.40.50.150">
    <property type="entry name" value="Vaccinia Virus protein VP39"/>
    <property type="match status" value="1"/>
</dbReference>
<evidence type="ECO:0000256" key="2">
    <source>
        <dbReference type="ARBA" id="ARBA00022603"/>
    </source>
</evidence>
<dbReference type="PANTHER" id="PTHR10629">
    <property type="entry name" value="CYTOSINE-SPECIFIC METHYLTRANSFERASE"/>
    <property type="match status" value="1"/>
</dbReference>
<dbReference type="GO" id="GO:0003886">
    <property type="term" value="F:DNA (cytosine-5-)-methyltransferase activity"/>
    <property type="evidence" value="ECO:0007669"/>
    <property type="project" value="UniProtKB-EC"/>
</dbReference>
<dbReference type="EC" id="2.1.1.37" evidence="1"/>
<evidence type="ECO:0000256" key="1">
    <source>
        <dbReference type="ARBA" id="ARBA00011975"/>
    </source>
</evidence>
<dbReference type="RefSeq" id="WP_263362477.1">
    <property type="nucleotide sequence ID" value="NZ_OX336425.1"/>
</dbReference>
<protein>
    <recommendedName>
        <fullName evidence="1">DNA (cytosine-5-)-methyltransferase</fullName>
        <ecNumber evidence="1">2.1.1.37</ecNumber>
    </recommendedName>
</protein>
<dbReference type="PROSITE" id="PS00094">
    <property type="entry name" value="C5_MTASE_1"/>
    <property type="match status" value="1"/>
</dbReference>
<dbReference type="InterPro" id="IPR018117">
    <property type="entry name" value="C5_DNA_meth_AS"/>
</dbReference>